<dbReference type="Proteomes" id="UP000064921">
    <property type="component" value="Chromosome"/>
</dbReference>
<evidence type="ECO:0000256" key="2">
    <source>
        <dbReference type="ARBA" id="ARBA00022908"/>
    </source>
</evidence>
<dbReference type="PANTHER" id="PTHR30349">
    <property type="entry name" value="PHAGE INTEGRASE-RELATED"/>
    <property type="match status" value="1"/>
</dbReference>
<dbReference type="RefSeq" id="WP_058898855.1">
    <property type="nucleotide sequence ID" value="NZ_CP013068.1"/>
</dbReference>
<proteinExistence type="predicted"/>
<evidence type="ECO:0000256" key="1">
    <source>
        <dbReference type="ARBA" id="ARBA00004496"/>
    </source>
</evidence>
<dbReference type="Pfam" id="PF00589">
    <property type="entry name" value="Phage_integrase"/>
    <property type="match status" value="1"/>
</dbReference>
<organism evidence="5 6">
    <name type="scientific">Pannonibacter phragmitetus</name>
    <dbReference type="NCBI Taxonomy" id="121719"/>
    <lineage>
        <taxon>Bacteria</taxon>
        <taxon>Pseudomonadati</taxon>
        <taxon>Pseudomonadota</taxon>
        <taxon>Alphaproteobacteria</taxon>
        <taxon>Hyphomicrobiales</taxon>
        <taxon>Stappiaceae</taxon>
        <taxon>Pannonibacter</taxon>
    </lineage>
</organism>
<dbReference type="GO" id="GO:0015074">
    <property type="term" value="P:DNA integration"/>
    <property type="evidence" value="ECO:0007669"/>
    <property type="project" value="UniProtKB-KW"/>
</dbReference>
<feature type="domain" description="Tyr recombinase" evidence="4">
    <location>
        <begin position="10"/>
        <end position="190"/>
    </location>
</feature>
<evidence type="ECO:0000256" key="3">
    <source>
        <dbReference type="ARBA" id="ARBA00023172"/>
    </source>
</evidence>
<name>A0A0U3NCP3_9HYPH</name>
<keyword evidence="2" id="KW-0229">DNA integration</keyword>
<dbReference type="AlphaFoldDB" id="A0A0U3NCP3"/>
<accession>A0A0U3NCP3</accession>
<dbReference type="EMBL" id="CP013068">
    <property type="protein sequence ID" value="ALV27376.1"/>
    <property type="molecule type" value="Genomic_DNA"/>
</dbReference>
<comment type="subcellular location">
    <subcellularLocation>
        <location evidence="1">Cytoplasm</location>
    </subcellularLocation>
</comment>
<dbReference type="CDD" id="cd00397">
    <property type="entry name" value="DNA_BRE_C"/>
    <property type="match status" value="1"/>
</dbReference>
<evidence type="ECO:0000313" key="5">
    <source>
        <dbReference type="EMBL" id="ALV27376.1"/>
    </source>
</evidence>
<dbReference type="KEGG" id="pphr:APZ00_10175"/>
<keyword evidence="3" id="KW-0233">DNA recombination</keyword>
<dbReference type="PROSITE" id="PS51898">
    <property type="entry name" value="TYR_RECOMBINASE"/>
    <property type="match status" value="1"/>
</dbReference>
<dbReference type="SUPFAM" id="SSF56349">
    <property type="entry name" value="DNA breaking-rejoining enzymes"/>
    <property type="match status" value="1"/>
</dbReference>
<dbReference type="Gene3D" id="1.10.443.10">
    <property type="entry name" value="Intergrase catalytic core"/>
    <property type="match status" value="1"/>
</dbReference>
<dbReference type="GO" id="GO:0005737">
    <property type="term" value="C:cytoplasm"/>
    <property type="evidence" value="ECO:0007669"/>
    <property type="project" value="UniProtKB-SubCell"/>
</dbReference>
<dbReference type="GO" id="GO:0006310">
    <property type="term" value="P:DNA recombination"/>
    <property type="evidence" value="ECO:0007669"/>
    <property type="project" value="UniProtKB-KW"/>
</dbReference>
<dbReference type="PANTHER" id="PTHR30349:SF77">
    <property type="entry name" value="TYROSINE RECOMBINASE XERC"/>
    <property type="match status" value="1"/>
</dbReference>
<dbReference type="InterPro" id="IPR011010">
    <property type="entry name" value="DNA_brk_join_enz"/>
</dbReference>
<dbReference type="InterPro" id="IPR013762">
    <property type="entry name" value="Integrase-like_cat_sf"/>
</dbReference>
<keyword evidence="6" id="KW-1185">Reference proteome</keyword>
<dbReference type="GO" id="GO:0003677">
    <property type="term" value="F:DNA binding"/>
    <property type="evidence" value="ECO:0007669"/>
    <property type="project" value="InterPro"/>
</dbReference>
<dbReference type="STRING" id="121719.APZ00_10175"/>
<dbReference type="InterPro" id="IPR050090">
    <property type="entry name" value="Tyrosine_recombinase_XerCD"/>
</dbReference>
<evidence type="ECO:0000259" key="4">
    <source>
        <dbReference type="PROSITE" id="PS51898"/>
    </source>
</evidence>
<sequence length="194" mass="21278">MEWSLFDPAGHRKYLTEAERRAFIKAAKSQAPEVYTLCLVLKDTGCRLSEALALTADHIDLRAGVIVFRSLKKRRIGVHRAVPVSPTVLAELDRVHNVRAAQGAPDGGASARLWPWHRMTGHRRVKEVMAAAGVSGPHATAKGLRHGFGVAALERGIPITLLQKWLGHAKLATTAIYGNAVGAEERRMARKLWD</sequence>
<gene>
    <name evidence="5" type="ORF">APZ00_10175</name>
</gene>
<evidence type="ECO:0000313" key="6">
    <source>
        <dbReference type="Proteomes" id="UP000064921"/>
    </source>
</evidence>
<dbReference type="InterPro" id="IPR002104">
    <property type="entry name" value="Integrase_catalytic"/>
</dbReference>
<reference evidence="5 6" key="1">
    <citation type="submission" date="2015-10" db="EMBL/GenBank/DDBJ databases">
        <title>The world's first case of liver abscess caused by Pannonibacter phragmitetus.</title>
        <authorList>
            <person name="Ming D."/>
            <person name="Wang M."/>
            <person name="Zhou Y."/>
            <person name="Jiang T."/>
            <person name="Hu S."/>
        </authorList>
    </citation>
    <scope>NUCLEOTIDE SEQUENCE [LARGE SCALE GENOMIC DNA]</scope>
    <source>
        <strain evidence="5 6">31801</strain>
    </source>
</reference>
<protein>
    <submittedName>
        <fullName evidence="5">Integrase</fullName>
    </submittedName>
</protein>